<evidence type="ECO:0000256" key="2">
    <source>
        <dbReference type="ARBA" id="ARBA00012438"/>
    </source>
</evidence>
<evidence type="ECO:0000313" key="11">
    <source>
        <dbReference type="EMBL" id="KGH27710.1"/>
    </source>
</evidence>
<name>A0A096GR66_COMTE</name>
<protein>
    <recommendedName>
        <fullName evidence="2">histidine kinase</fullName>
        <ecNumber evidence="2">2.7.13.3</ecNumber>
    </recommendedName>
</protein>
<accession>A0A096GR66</accession>
<reference evidence="11 12" key="1">
    <citation type="submission" date="2013-09" db="EMBL/GenBank/DDBJ databases">
        <title>High correlation between genotypes and phenotypes of environmental bacteria Comamonas testosteroni strains.</title>
        <authorList>
            <person name="Liu L."/>
            <person name="Zhu W."/>
            <person name="Xia X."/>
            <person name="Xu B."/>
            <person name="Luo M."/>
            <person name="Wang G."/>
        </authorList>
    </citation>
    <scope>NUCLEOTIDE SEQUENCE [LARGE SCALE GENOMIC DNA]</scope>
    <source>
        <strain evidence="11 12">JL40</strain>
    </source>
</reference>
<evidence type="ECO:0000256" key="8">
    <source>
        <dbReference type="ARBA" id="ARBA00023012"/>
    </source>
</evidence>
<dbReference type="InterPro" id="IPR003594">
    <property type="entry name" value="HATPase_dom"/>
</dbReference>
<dbReference type="SMART" id="SM00388">
    <property type="entry name" value="HisKA"/>
    <property type="match status" value="1"/>
</dbReference>
<organism evidence="11 12">
    <name type="scientific">Comamonas testosteroni</name>
    <name type="common">Pseudomonas testosteroni</name>
    <dbReference type="NCBI Taxonomy" id="285"/>
    <lineage>
        <taxon>Bacteria</taxon>
        <taxon>Pseudomonadati</taxon>
        <taxon>Pseudomonadota</taxon>
        <taxon>Betaproteobacteria</taxon>
        <taxon>Burkholderiales</taxon>
        <taxon>Comamonadaceae</taxon>
        <taxon>Comamonas</taxon>
    </lineage>
</organism>
<dbReference type="RefSeq" id="WP_034372093.1">
    <property type="nucleotide sequence ID" value="NZ_AWOR01000058.1"/>
</dbReference>
<comment type="catalytic activity">
    <reaction evidence="1">
        <text>ATP + protein L-histidine = ADP + protein N-phospho-L-histidine.</text>
        <dbReference type="EC" id="2.7.13.3"/>
    </reaction>
</comment>
<evidence type="ECO:0000256" key="6">
    <source>
        <dbReference type="ARBA" id="ARBA00022777"/>
    </source>
</evidence>
<evidence type="ECO:0000256" key="1">
    <source>
        <dbReference type="ARBA" id="ARBA00000085"/>
    </source>
</evidence>
<evidence type="ECO:0000256" key="9">
    <source>
        <dbReference type="SAM" id="Phobius"/>
    </source>
</evidence>
<dbReference type="CDD" id="cd00082">
    <property type="entry name" value="HisKA"/>
    <property type="match status" value="1"/>
</dbReference>
<keyword evidence="8" id="KW-0902">Two-component regulatory system</keyword>
<dbReference type="PANTHER" id="PTHR43065:SF10">
    <property type="entry name" value="PEROXIDE STRESS-ACTIVATED HISTIDINE KINASE MAK3"/>
    <property type="match status" value="1"/>
</dbReference>
<evidence type="ECO:0000256" key="4">
    <source>
        <dbReference type="ARBA" id="ARBA00022679"/>
    </source>
</evidence>
<feature type="transmembrane region" description="Helical" evidence="9">
    <location>
        <begin position="219"/>
        <end position="243"/>
    </location>
</feature>
<dbReference type="EC" id="2.7.13.3" evidence="2"/>
<dbReference type="Pfam" id="PF02518">
    <property type="entry name" value="HATPase_c"/>
    <property type="match status" value="1"/>
</dbReference>
<gene>
    <name evidence="11" type="ORF">P353_17925</name>
</gene>
<evidence type="ECO:0000256" key="7">
    <source>
        <dbReference type="ARBA" id="ARBA00022840"/>
    </source>
</evidence>
<keyword evidence="3" id="KW-0597">Phosphoprotein</keyword>
<proteinExistence type="predicted"/>
<dbReference type="Gene3D" id="3.30.565.10">
    <property type="entry name" value="Histidine kinase-like ATPase, C-terminal domain"/>
    <property type="match status" value="1"/>
</dbReference>
<dbReference type="PROSITE" id="PS50109">
    <property type="entry name" value="HIS_KIN"/>
    <property type="match status" value="1"/>
</dbReference>
<dbReference type="InterPro" id="IPR005467">
    <property type="entry name" value="His_kinase_dom"/>
</dbReference>
<dbReference type="Proteomes" id="UP000029553">
    <property type="component" value="Unassembled WGS sequence"/>
</dbReference>
<dbReference type="SUPFAM" id="SSF47384">
    <property type="entry name" value="Homodimeric domain of signal transducing histidine kinase"/>
    <property type="match status" value="1"/>
</dbReference>
<keyword evidence="9" id="KW-0812">Transmembrane</keyword>
<dbReference type="InterPro" id="IPR036097">
    <property type="entry name" value="HisK_dim/P_sf"/>
</dbReference>
<evidence type="ECO:0000259" key="10">
    <source>
        <dbReference type="PROSITE" id="PS50109"/>
    </source>
</evidence>
<evidence type="ECO:0000313" key="12">
    <source>
        <dbReference type="Proteomes" id="UP000029553"/>
    </source>
</evidence>
<dbReference type="Gene3D" id="1.10.287.130">
    <property type="match status" value="1"/>
</dbReference>
<evidence type="ECO:0000256" key="5">
    <source>
        <dbReference type="ARBA" id="ARBA00022741"/>
    </source>
</evidence>
<dbReference type="SMART" id="SM00387">
    <property type="entry name" value="HATPase_c"/>
    <property type="match status" value="1"/>
</dbReference>
<feature type="domain" description="Histidine kinase" evidence="10">
    <location>
        <begin position="280"/>
        <end position="492"/>
    </location>
</feature>
<keyword evidence="4" id="KW-0808">Transferase</keyword>
<keyword evidence="6 11" id="KW-0418">Kinase</keyword>
<dbReference type="InterPro" id="IPR004358">
    <property type="entry name" value="Sig_transdc_His_kin-like_C"/>
</dbReference>
<keyword evidence="9" id="KW-1133">Transmembrane helix</keyword>
<sequence length="503" mass="54940">MSNSSPDYRHRWLLALAWGLLCALILALQWWQAHARQQQQQLQLTQTVQRQMLEKVAQHKAHLTALTAVAPLDAAKESSALQHIAQSVQTIYPRVQEIQLVTAATPATGSCRDPAVAQTAAPLAPRASASLPDSLHPGHYLFLKKIADPKGWLCVRIDSSHLLDDKVLPDDSGLRIRLHDHTLLEPAAQLQQSHKFGEFTLAGYDQPLQVQLLNRPRSLVSWSMVLISALISAALVGAVHLVWQSRQQARRHQRRAQLLANEAQLAHASRVNGMGEMASGIAHELAQPVTALLSQSQAALRAHELGKSELLATALQANVREARRAGAILERMRSYVSNAPSQLQRLDLTQVVDQALLLLEGPARQAKVALQWQAPLQPCSAWADPVALEQVLHNLVRNALDALGQTQDAQAAISIALEQNGGEALLVVQDNGPGMTAATAQRIFEPFFTTKSDGMGLGLPLCATLMERMGGRLEYVPGTHGARFVMHLPLDRTDLPAHDLSDR</sequence>
<evidence type="ECO:0000256" key="3">
    <source>
        <dbReference type="ARBA" id="ARBA00022553"/>
    </source>
</evidence>
<dbReference type="PANTHER" id="PTHR43065">
    <property type="entry name" value="SENSOR HISTIDINE KINASE"/>
    <property type="match status" value="1"/>
</dbReference>
<dbReference type="SUPFAM" id="SSF55874">
    <property type="entry name" value="ATPase domain of HSP90 chaperone/DNA topoisomerase II/histidine kinase"/>
    <property type="match status" value="1"/>
</dbReference>
<dbReference type="InterPro" id="IPR003661">
    <property type="entry name" value="HisK_dim/P_dom"/>
</dbReference>
<keyword evidence="5" id="KW-0547">Nucleotide-binding</keyword>
<dbReference type="GO" id="GO:0005524">
    <property type="term" value="F:ATP binding"/>
    <property type="evidence" value="ECO:0007669"/>
    <property type="project" value="UniProtKB-KW"/>
</dbReference>
<keyword evidence="9" id="KW-0472">Membrane</keyword>
<dbReference type="Pfam" id="PF00512">
    <property type="entry name" value="HisKA"/>
    <property type="match status" value="1"/>
</dbReference>
<dbReference type="InterPro" id="IPR036890">
    <property type="entry name" value="HATPase_C_sf"/>
</dbReference>
<comment type="caution">
    <text evidence="11">The sequence shown here is derived from an EMBL/GenBank/DDBJ whole genome shotgun (WGS) entry which is preliminary data.</text>
</comment>
<dbReference type="PRINTS" id="PR00344">
    <property type="entry name" value="BCTRLSENSOR"/>
</dbReference>
<keyword evidence="7" id="KW-0067">ATP-binding</keyword>
<dbReference type="AlphaFoldDB" id="A0A096GR66"/>
<dbReference type="GO" id="GO:0000155">
    <property type="term" value="F:phosphorelay sensor kinase activity"/>
    <property type="evidence" value="ECO:0007669"/>
    <property type="project" value="InterPro"/>
</dbReference>
<dbReference type="EMBL" id="AWOR01000058">
    <property type="protein sequence ID" value="KGH27710.1"/>
    <property type="molecule type" value="Genomic_DNA"/>
</dbReference>